<dbReference type="EMBL" id="BARS01009885">
    <property type="protein sequence ID" value="GAF80941.1"/>
    <property type="molecule type" value="Genomic_DNA"/>
</dbReference>
<gene>
    <name evidence="1" type="ORF">S01H1_18481</name>
</gene>
<reference evidence="1" key="1">
    <citation type="journal article" date="2014" name="Front. Microbiol.">
        <title>High frequency of phylogenetically diverse reductive dehalogenase-homologous genes in deep subseafloor sedimentary metagenomes.</title>
        <authorList>
            <person name="Kawai M."/>
            <person name="Futagami T."/>
            <person name="Toyoda A."/>
            <person name="Takaki Y."/>
            <person name="Nishi S."/>
            <person name="Hori S."/>
            <person name="Arai W."/>
            <person name="Tsubouchi T."/>
            <person name="Morono Y."/>
            <person name="Uchiyama I."/>
            <person name="Ito T."/>
            <person name="Fujiyama A."/>
            <person name="Inagaki F."/>
            <person name="Takami H."/>
        </authorList>
    </citation>
    <scope>NUCLEOTIDE SEQUENCE</scope>
    <source>
        <strain evidence="1">Expedition CK06-06</strain>
    </source>
</reference>
<organism evidence="1">
    <name type="scientific">marine sediment metagenome</name>
    <dbReference type="NCBI Taxonomy" id="412755"/>
    <lineage>
        <taxon>unclassified sequences</taxon>
        <taxon>metagenomes</taxon>
        <taxon>ecological metagenomes</taxon>
    </lineage>
</organism>
<evidence type="ECO:0000313" key="1">
    <source>
        <dbReference type="EMBL" id="GAF80941.1"/>
    </source>
</evidence>
<name>X0T0N3_9ZZZZ</name>
<protein>
    <submittedName>
        <fullName evidence="1">Uncharacterized protein</fullName>
    </submittedName>
</protein>
<accession>X0T0N3</accession>
<feature type="non-terminal residue" evidence="1">
    <location>
        <position position="1"/>
    </location>
</feature>
<proteinExistence type="predicted"/>
<dbReference type="AlphaFoldDB" id="X0T0N3"/>
<sequence length="42" mass="5005">GTIRLLQLRQDYHSIELAATNYGQDAWILQAAYDYRFQQPIY</sequence>
<comment type="caution">
    <text evidence="1">The sequence shown here is derived from an EMBL/GenBank/DDBJ whole genome shotgun (WGS) entry which is preliminary data.</text>
</comment>